<dbReference type="FunFam" id="3.40.50.300:FF:000006">
    <property type="entry name" value="DNA-binding transcriptional regulator NtrC"/>
    <property type="match status" value="1"/>
</dbReference>
<proteinExistence type="predicted"/>
<dbReference type="GO" id="GO:0006355">
    <property type="term" value="P:regulation of DNA-templated transcription"/>
    <property type="evidence" value="ECO:0007669"/>
    <property type="project" value="InterPro"/>
</dbReference>
<dbReference type="Pfam" id="PF00158">
    <property type="entry name" value="Sigma54_activat"/>
    <property type="match status" value="1"/>
</dbReference>
<dbReference type="AlphaFoldDB" id="A0A2R3Z4M3"/>
<reference evidence="9" key="1">
    <citation type="submission" date="2018-03" db="EMBL/GenBank/DDBJ databases">
        <title>Gramella fulva sp. nov., isolated from a dry surface of tidal flat.</title>
        <authorList>
            <person name="Hwang S.H."/>
            <person name="Hwang W.M."/>
            <person name="Kang K."/>
            <person name="Ahn T.-Y."/>
        </authorList>
    </citation>
    <scope>NUCLEOTIDE SEQUENCE [LARGE SCALE GENOMIC DNA]</scope>
    <source>
        <strain evidence="9">SH35</strain>
    </source>
</reference>
<dbReference type="SUPFAM" id="SSF46689">
    <property type="entry name" value="Homeodomain-like"/>
    <property type="match status" value="1"/>
</dbReference>
<dbReference type="Pfam" id="PF02954">
    <property type="entry name" value="HTH_8"/>
    <property type="match status" value="1"/>
</dbReference>
<evidence type="ECO:0000256" key="2">
    <source>
        <dbReference type="ARBA" id="ARBA00022840"/>
    </source>
</evidence>
<dbReference type="Pfam" id="PF00072">
    <property type="entry name" value="Response_reg"/>
    <property type="match status" value="1"/>
</dbReference>
<dbReference type="InterPro" id="IPR001789">
    <property type="entry name" value="Sig_transdc_resp-reg_receiver"/>
</dbReference>
<dbReference type="InterPro" id="IPR003593">
    <property type="entry name" value="AAA+_ATPase"/>
</dbReference>
<keyword evidence="3" id="KW-0805">Transcription regulation</keyword>
<keyword evidence="9" id="KW-1185">Reference proteome</keyword>
<dbReference type="Proteomes" id="UP000241507">
    <property type="component" value="Chromosome"/>
</dbReference>
<dbReference type="SUPFAM" id="SSF52540">
    <property type="entry name" value="P-loop containing nucleoside triphosphate hydrolases"/>
    <property type="match status" value="1"/>
</dbReference>
<feature type="domain" description="Response regulatory" evidence="7">
    <location>
        <begin position="4"/>
        <end position="118"/>
    </location>
</feature>
<evidence type="ECO:0000256" key="4">
    <source>
        <dbReference type="ARBA" id="ARBA00023163"/>
    </source>
</evidence>
<feature type="domain" description="Sigma-54 factor interaction" evidence="6">
    <location>
        <begin position="143"/>
        <end position="372"/>
    </location>
</feature>
<gene>
    <name evidence="8" type="ORF">C7S20_07765</name>
</gene>
<dbReference type="GO" id="GO:0043565">
    <property type="term" value="F:sequence-specific DNA binding"/>
    <property type="evidence" value="ECO:0007669"/>
    <property type="project" value="InterPro"/>
</dbReference>
<evidence type="ECO:0000259" key="6">
    <source>
        <dbReference type="PROSITE" id="PS50045"/>
    </source>
</evidence>
<dbReference type="SUPFAM" id="SSF52172">
    <property type="entry name" value="CheY-like"/>
    <property type="match status" value="1"/>
</dbReference>
<dbReference type="GO" id="GO:0005524">
    <property type="term" value="F:ATP binding"/>
    <property type="evidence" value="ECO:0007669"/>
    <property type="project" value="UniProtKB-KW"/>
</dbReference>
<dbReference type="SMART" id="SM00382">
    <property type="entry name" value="AAA"/>
    <property type="match status" value="1"/>
</dbReference>
<accession>A0A2R3Z4M3</accession>
<dbReference type="InterPro" id="IPR002078">
    <property type="entry name" value="Sigma_54_int"/>
</dbReference>
<dbReference type="PANTHER" id="PTHR32071">
    <property type="entry name" value="TRANSCRIPTIONAL REGULATORY PROTEIN"/>
    <property type="match status" value="1"/>
</dbReference>
<dbReference type="KEGG" id="grs:C7S20_07765"/>
<dbReference type="OrthoDB" id="5401077at2"/>
<dbReference type="Gene3D" id="3.40.50.2300">
    <property type="match status" value="1"/>
</dbReference>
<dbReference type="PRINTS" id="PR01590">
    <property type="entry name" value="HTHFIS"/>
</dbReference>
<dbReference type="InterPro" id="IPR011006">
    <property type="entry name" value="CheY-like_superfamily"/>
</dbReference>
<keyword evidence="4" id="KW-0804">Transcription</keyword>
<evidence type="ECO:0000256" key="5">
    <source>
        <dbReference type="PROSITE-ProRule" id="PRU00169"/>
    </source>
</evidence>
<keyword evidence="5" id="KW-0597">Phosphoprotein</keyword>
<dbReference type="InterPro" id="IPR058031">
    <property type="entry name" value="AAA_lid_NorR"/>
</dbReference>
<keyword evidence="1" id="KW-0547">Nucleotide-binding</keyword>
<dbReference type="EMBL" id="CP028136">
    <property type="protein sequence ID" value="AVR45178.1"/>
    <property type="molecule type" value="Genomic_DNA"/>
</dbReference>
<evidence type="ECO:0000256" key="1">
    <source>
        <dbReference type="ARBA" id="ARBA00022741"/>
    </source>
</evidence>
<dbReference type="PROSITE" id="PS50110">
    <property type="entry name" value="RESPONSE_REGULATORY"/>
    <property type="match status" value="1"/>
</dbReference>
<dbReference type="CDD" id="cd00009">
    <property type="entry name" value="AAA"/>
    <property type="match status" value="1"/>
</dbReference>
<dbReference type="GO" id="GO:0000160">
    <property type="term" value="P:phosphorelay signal transduction system"/>
    <property type="evidence" value="ECO:0007669"/>
    <property type="project" value="InterPro"/>
</dbReference>
<dbReference type="SMART" id="SM00448">
    <property type="entry name" value="REC"/>
    <property type="match status" value="1"/>
</dbReference>
<keyword evidence="2" id="KW-0067">ATP-binding</keyword>
<dbReference type="Gene3D" id="3.40.50.300">
    <property type="entry name" value="P-loop containing nucleotide triphosphate hydrolases"/>
    <property type="match status" value="1"/>
</dbReference>
<name>A0A2R3Z4M3_9FLAO</name>
<protein>
    <submittedName>
        <fullName evidence="8">Sigma-54-dependent Fis family transcriptional regulator</fullName>
    </submittedName>
</protein>
<dbReference type="RefSeq" id="WP_107011956.1">
    <property type="nucleotide sequence ID" value="NZ_CP028136.1"/>
</dbReference>
<dbReference type="Gene3D" id="1.10.10.60">
    <property type="entry name" value="Homeodomain-like"/>
    <property type="match status" value="1"/>
</dbReference>
<sequence length="446" mass="50226">MKKTILIIDDEKDILNMLSRIIELEGYNVFKAPTGKEAIKLFKKERIHVVITDVKLPDISGIELVNTFKEINKAAEIICLTAYGKIEDGVKAIKQGAFDYLVKGDDNKKILPLLSKAYDKAELQYKILRLKSQISEQFGFNRIIGSSKPLKNAIEMAKRVAPMDTTVLILGPTGSGKEVFSRAIHSESNRATESFLAINCSALGKDLLESELFGHKAGAFTGAIKDKPGLFEEAHLGTILLDEIGEMDLELQAKLLRFLEEGTFIPLGESREKKVDVRVISATNKNLQKAVEEGAFREDLYYRLSVFTIDLPGLDQRKKDIPALANYFVKNISLKANKNIKTVSKDFIQALQEHHWKGNIRELRNIIERSIILANEEKLTADLLPFDFLLNSNPGLSTGLYKLKDVEKEHIRNLLKYTKGNKTKTAELLDIGLTTLYNKVKEYELE</sequence>
<feature type="modified residue" description="4-aspartylphosphate" evidence="5">
    <location>
        <position position="53"/>
    </location>
</feature>
<dbReference type="InterPro" id="IPR027417">
    <property type="entry name" value="P-loop_NTPase"/>
</dbReference>
<evidence type="ECO:0000256" key="3">
    <source>
        <dbReference type="ARBA" id="ARBA00023015"/>
    </source>
</evidence>
<dbReference type="Pfam" id="PF25601">
    <property type="entry name" value="AAA_lid_14"/>
    <property type="match status" value="1"/>
</dbReference>
<dbReference type="InterPro" id="IPR009057">
    <property type="entry name" value="Homeodomain-like_sf"/>
</dbReference>
<dbReference type="PROSITE" id="PS50045">
    <property type="entry name" value="SIGMA54_INTERACT_4"/>
    <property type="match status" value="1"/>
</dbReference>
<dbReference type="InterPro" id="IPR002197">
    <property type="entry name" value="HTH_Fis"/>
</dbReference>
<evidence type="ECO:0000313" key="9">
    <source>
        <dbReference type="Proteomes" id="UP000241507"/>
    </source>
</evidence>
<evidence type="ECO:0000313" key="8">
    <source>
        <dbReference type="EMBL" id="AVR45178.1"/>
    </source>
</evidence>
<dbReference type="PANTHER" id="PTHR32071:SF121">
    <property type="entry name" value="SIGMA L-DEPENDENT TRANSCRIPTIONAL REGULATOR YQIR-RELATED"/>
    <property type="match status" value="1"/>
</dbReference>
<organism evidence="8 9">
    <name type="scientific">Christiangramia fulva</name>
    <dbReference type="NCBI Taxonomy" id="2126553"/>
    <lineage>
        <taxon>Bacteria</taxon>
        <taxon>Pseudomonadati</taxon>
        <taxon>Bacteroidota</taxon>
        <taxon>Flavobacteriia</taxon>
        <taxon>Flavobacteriales</taxon>
        <taxon>Flavobacteriaceae</taxon>
        <taxon>Christiangramia</taxon>
    </lineage>
</organism>
<evidence type="ECO:0000259" key="7">
    <source>
        <dbReference type="PROSITE" id="PS50110"/>
    </source>
</evidence>
<dbReference type="Gene3D" id="1.10.8.60">
    <property type="match status" value="1"/>
</dbReference>